<accession>A0AAP0WLE8</accession>
<proteinExistence type="predicted"/>
<organism evidence="2 3">
    <name type="scientific">Liquidambar formosana</name>
    <name type="common">Formosan gum</name>
    <dbReference type="NCBI Taxonomy" id="63359"/>
    <lineage>
        <taxon>Eukaryota</taxon>
        <taxon>Viridiplantae</taxon>
        <taxon>Streptophyta</taxon>
        <taxon>Embryophyta</taxon>
        <taxon>Tracheophyta</taxon>
        <taxon>Spermatophyta</taxon>
        <taxon>Magnoliopsida</taxon>
        <taxon>eudicotyledons</taxon>
        <taxon>Gunneridae</taxon>
        <taxon>Pentapetalae</taxon>
        <taxon>Saxifragales</taxon>
        <taxon>Altingiaceae</taxon>
        <taxon>Liquidambar</taxon>
    </lineage>
</organism>
<comment type="caution">
    <text evidence="2">The sequence shown here is derived from an EMBL/GenBank/DDBJ whole genome shotgun (WGS) entry which is preliminary data.</text>
</comment>
<evidence type="ECO:0000256" key="1">
    <source>
        <dbReference type="SAM" id="MobiDB-lite"/>
    </source>
</evidence>
<evidence type="ECO:0000313" key="2">
    <source>
        <dbReference type="EMBL" id="KAK9273442.1"/>
    </source>
</evidence>
<gene>
    <name evidence="2" type="ORF">L1049_018252</name>
</gene>
<keyword evidence="3" id="KW-1185">Reference proteome</keyword>
<reference evidence="2 3" key="1">
    <citation type="journal article" date="2024" name="Plant J.">
        <title>Genome sequences and population genomics reveal climatic adaptation and genomic divergence between two closely related sweetgum species.</title>
        <authorList>
            <person name="Xu W.Q."/>
            <person name="Ren C.Q."/>
            <person name="Zhang X.Y."/>
            <person name="Comes H.P."/>
            <person name="Liu X.H."/>
            <person name="Li Y.G."/>
            <person name="Kettle C.J."/>
            <person name="Jalonen R."/>
            <person name="Gaisberger H."/>
            <person name="Ma Y.Z."/>
            <person name="Qiu Y.X."/>
        </authorList>
    </citation>
    <scope>NUCLEOTIDE SEQUENCE [LARGE SCALE GENOMIC DNA]</scope>
    <source>
        <strain evidence="2">Hangzhou</strain>
    </source>
</reference>
<protein>
    <submittedName>
        <fullName evidence="2">Uncharacterized protein</fullName>
    </submittedName>
</protein>
<sequence>MASSLEELLEEEGFRGSRSMMRPRSSLRLESLSMPLYPLRDQRKSSTSGVRTRTERTRSNVSRYNLSGELPTSDRVRGRRPRDNLVRKGKII</sequence>
<dbReference type="Proteomes" id="UP001415857">
    <property type="component" value="Unassembled WGS sequence"/>
</dbReference>
<feature type="compositionally biased region" description="Low complexity" evidence="1">
    <location>
        <begin position="17"/>
        <end position="36"/>
    </location>
</feature>
<dbReference type="AlphaFoldDB" id="A0AAP0WLE8"/>
<dbReference type="EMBL" id="JBBPBK010000012">
    <property type="protein sequence ID" value="KAK9273442.1"/>
    <property type="molecule type" value="Genomic_DNA"/>
</dbReference>
<evidence type="ECO:0000313" key="3">
    <source>
        <dbReference type="Proteomes" id="UP001415857"/>
    </source>
</evidence>
<feature type="compositionally biased region" description="Basic and acidic residues" evidence="1">
    <location>
        <begin position="72"/>
        <end position="86"/>
    </location>
</feature>
<name>A0AAP0WLE8_LIQFO</name>
<feature type="region of interest" description="Disordered" evidence="1">
    <location>
        <begin position="1"/>
        <end position="92"/>
    </location>
</feature>